<dbReference type="Pfam" id="PF03720">
    <property type="entry name" value="UDPG_MGDP_dh_C"/>
    <property type="match status" value="1"/>
</dbReference>
<evidence type="ECO:0000313" key="8">
    <source>
        <dbReference type="EMBL" id="QJA48113.1"/>
    </source>
</evidence>
<protein>
    <recommendedName>
        <fullName evidence="3">UDP-glucose 6-dehydrogenase</fullName>
        <ecNumber evidence="3">1.1.1.22</ecNumber>
    </recommendedName>
</protein>
<dbReference type="InterPro" id="IPR028357">
    <property type="entry name" value="UDPglc_DH_bac"/>
</dbReference>
<feature type="domain" description="UDP-glucose/GDP-mannose dehydrogenase C-terminal" evidence="7">
    <location>
        <begin position="307"/>
        <end position="402"/>
    </location>
</feature>
<evidence type="ECO:0000256" key="3">
    <source>
        <dbReference type="ARBA" id="ARBA00012954"/>
    </source>
</evidence>
<evidence type="ECO:0000256" key="1">
    <source>
        <dbReference type="ARBA" id="ARBA00004701"/>
    </source>
</evidence>
<dbReference type="EMBL" id="MT144071">
    <property type="protein sequence ID" value="QJA48113.1"/>
    <property type="molecule type" value="Genomic_DNA"/>
</dbReference>
<dbReference type="InterPro" id="IPR001732">
    <property type="entry name" value="UDP-Glc/GDP-Man_DH_N"/>
</dbReference>
<dbReference type="GO" id="GO:0000271">
    <property type="term" value="P:polysaccharide biosynthetic process"/>
    <property type="evidence" value="ECO:0007669"/>
    <property type="project" value="InterPro"/>
</dbReference>
<dbReference type="SMART" id="SM00984">
    <property type="entry name" value="UDPG_MGDP_dh_C"/>
    <property type="match status" value="1"/>
</dbReference>
<dbReference type="GO" id="GO:0006065">
    <property type="term" value="P:UDP-glucuronate biosynthetic process"/>
    <property type="evidence" value="ECO:0007669"/>
    <property type="project" value="UniProtKB-UniPathway"/>
</dbReference>
<dbReference type="Gene3D" id="1.20.5.100">
    <property type="entry name" value="Cytochrome c1, transmembrane anchor, C-terminal"/>
    <property type="match status" value="1"/>
</dbReference>
<accession>A0A6H1ZJL1</accession>
<evidence type="ECO:0000256" key="5">
    <source>
        <dbReference type="ARBA" id="ARBA00023027"/>
    </source>
</evidence>
<proteinExistence type="inferred from homology"/>
<dbReference type="NCBIfam" id="TIGR03026">
    <property type="entry name" value="NDP-sugDHase"/>
    <property type="match status" value="1"/>
</dbReference>
<dbReference type="PANTHER" id="PTHR43750:SF3">
    <property type="entry name" value="UDP-GLUCOSE 6-DEHYDROGENASE TUAD"/>
    <property type="match status" value="1"/>
</dbReference>
<dbReference type="InterPro" id="IPR036291">
    <property type="entry name" value="NAD(P)-bd_dom_sf"/>
</dbReference>
<evidence type="ECO:0000256" key="2">
    <source>
        <dbReference type="ARBA" id="ARBA00006601"/>
    </source>
</evidence>
<sequence length="435" mass="48058">MEDSMNVAVIGLGRLGLPMLAVFAEAGHRVVGLDIDEGRIADLQNGKQDYVDEPGLDEILAKYEITYTTDYADISGADYAFVVVNTPPIPSGRLDSSQITSALNSIEEMKYPPEDVVITSTTQPGDMEYLANQYPVLKLIYQPQFIALGTVIDGLWAPDMALYGVREDQPRPQELQVFWETVYLSPIGGPPVFVTNYTNAELIKISLNAYLCTKIAFMNSLAEYCEMSDNADANIVLEGLDLDSRVNSCYMKPGMGYGGTCFPKDLEAYNYALDKKTSAFLTKYIPRINQYHNKRFADLASWTKTAAVLGLTYKPGVPVRERAQADDLIVALRRVCERVKTFDPSCKLGKIYGKAVLDNVEDCATMEEAVKDAGIVFICTAWPEFRDLKFDGPIVDCCGLGVDGEDVILPGRSFSKCSGRIRDKSESLFQGQEDS</sequence>
<keyword evidence="5" id="KW-0520">NAD</keyword>
<dbReference type="EC" id="1.1.1.22" evidence="3"/>
<dbReference type="SUPFAM" id="SSF51735">
    <property type="entry name" value="NAD(P)-binding Rossmann-fold domains"/>
    <property type="match status" value="1"/>
</dbReference>
<dbReference type="SUPFAM" id="SSF52413">
    <property type="entry name" value="UDP-glucose/GDP-mannose dehydrogenase C-terminal domain"/>
    <property type="match status" value="1"/>
</dbReference>
<dbReference type="Gene3D" id="3.40.50.720">
    <property type="entry name" value="NAD(P)-binding Rossmann-like Domain"/>
    <property type="match status" value="2"/>
</dbReference>
<comment type="similarity">
    <text evidence="2">Belongs to the UDP-glucose/GDP-mannose dehydrogenase family.</text>
</comment>
<dbReference type="UniPathway" id="UPA00038">
    <property type="reaction ID" value="UER00491"/>
</dbReference>
<dbReference type="InterPro" id="IPR008927">
    <property type="entry name" value="6-PGluconate_DH-like_C_sf"/>
</dbReference>
<dbReference type="PIRSF" id="PIRSF500134">
    <property type="entry name" value="UDPglc_DH_bac"/>
    <property type="match status" value="1"/>
</dbReference>
<dbReference type="GO" id="GO:0003979">
    <property type="term" value="F:UDP-glucose 6-dehydrogenase activity"/>
    <property type="evidence" value="ECO:0007669"/>
    <property type="project" value="UniProtKB-EC"/>
</dbReference>
<comment type="pathway">
    <text evidence="1">Nucleotide-sugar biosynthesis; UDP-alpha-D-glucuronate biosynthesis; UDP-alpha-D-glucuronate from UDP-alpha-D-glucose: step 1/1.</text>
</comment>
<dbReference type="InterPro" id="IPR017476">
    <property type="entry name" value="UDP-Glc/GDP-Man"/>
</dbReference>
<gene>
    <name evidence="8" type="ORF">TM448A00834_0020</name>
</gene>
<evidence type="ECO:0000256" key="6">
    <source>
        <dbReference type="ARBA" id="ARBA00047473"/>
    </source>
</evidence>
<dbReference type="InterPro" id="IPR014027">
    <property type="entry name" value="UDP-Glc/GDP-Man_DH_C"/>
</dbReference>
<dbReference type="PANTHER" id="PTHR43750">
    <property type="entry name" value="UDP-GLUCOSE 6-DEHYDROGENASE TUAD"/>
    <property type="match status" value="1"/>
</dbReference>
<dbReference type="AlphaFoldDB" id="A0A6H1ZJL1"/>
<evidence type="ECO:0000256" key="4">
    <source>
        <dbReference type="ARBA" id="ARBA00023002"/>
    </source>
</evidence>
<keyword evidence="4" id="KW-0560">Oxidoreductase</keyword>
<dbReference type="InterPro" id="IPR014026">
    <property type="entry name" value="UDP-Glc/GDP-Man_DH_dimer"/>
</dbReference>
<dbReference type="Pfam" id="PF00984">
    <property type="entry name" value="UDPG_MGDP_dh"/>
    <property type="match status" value="1"/>
</dbReference>
<dbReference type="SUPFAM" id="SSF48179">
    <property type="entry name" value="6-phosphogluconate dehydrogenase C-terminal domain-like"/>
    <property type="match status" value="1"/>
</dbReference>
<organism evidence="8">
    <name type="scientific">viral metagenome</name>
    <dbReference type="NCBI Taxonomy" id="1070528"/>
    <lineage>
        <taxon>unclassified sequences</taxon>
        <taxon>metagenomes</taxon>
        <taxon>organismal metagenomes</taxon>
    </lineage>
</organism>
<dbReference type="PIRSF" id="PIRSF000124">
    <property type="entry name" value="UDPglc_GDPman_dh"/>
    <property type="match status" value="1"/>
</dbReference>
<evidence type="ECO:0000259" key="7">
    <source>
        <dbReference type="SMART" id="SM00984"/>
    </source>
</evidence>
<dbReference type="InterPro" id="IPR036220">
    <property type="entry name" value="UDP-Glc/GDP-Man_DH_C_sf"/>
</dbReference>
<dbReference type="GO" id="GO:0051287">
    <property type="term" value="F:NAD binding"/>
    <property type="evidence" value="ECO:0007669"/>
    <property type="project" value="InterPro"/>
</dbReference>
<name>A0A6H1ZJL1_9ZZZZ</name>
<comment type="catalytic activity">
    <reaction evidence="6">
        <text>UDP-alpha-D-glucose + 2 NAD(+) + H2O = UDP-alpha-D-glucuronate + 2 NADH + 3 H(+)</text>
        <dbReference type="Rhea" id="RHEA:23596"/>
        <dbReference type="ChEBI" id="CHEBI:15377"/>
        <dbReference type="ChEBI" id="CHEBI:15378"/>
        <dbReference type="ChEBI" id="CHEBI:57540"/>
        <dbReference type="ChEBI" id="CHEBI:57945"/>
        <dbReference type="ChEBI" id="CHEBI:58052"/>
        <dbReference type="ChEBI" id="CHEBI:58885"/>
        <dbReference type="EC" id="1.1.1.22"/>
    </reaction>
</comment>
<reference evidence="8" key="1">
    <citation type="submission" date="2020-03" db="EMBL/GenBank/DDBJ databases">
        <title>The deep terrestrial virosphere.</title>
        <authorList>
            <person name="Holmfeldt K."/>
            <person name="Nilsson E."/>
            <person name="Simone D."/>
            <person name="Lopez-Fernandez M."/>
            <person name="Wu X."/>
            <person name="de Brujin I."/>
            <person name="Lundin D."/>
            <person name="Andersson A."/>
            <person name="Bertilsson S."/>
            <person name="Dopson M."/>
        </authorList>
    </citation>
    <scope>NUCLEOTIDE SEQUENCE</scope>
    <source>
        <strain evidence="8">TM448A00834</strain>
    </source>
</reference>
<dbReference type="Pfam" id="PF03721">
    <property type="entry name" value="UDPG_MGDP_dh_N"/>
    <property type="match status" value="1"/>
</dbReference>